<comment type="catalytic activity">
    <reaction evidence="5">
        <text>GMP + ATP = GDP + ADP</text>
        <dbReference type="Rhea" id="RHEA:20780"/>
        <dbReference type="ChEBI" id="CHEBI:30616"/>
        <dbReference type="ChEBI" id="CHEBI:58115"/>
        <dbReference type="ChEBI" id="CHEBI:58189"/>
        <dbReference type="ChEBI" id="CHEBI:456216"/>
        <dbReference type="EC" id="2.7.4.8"/>
    </reaction>
</comment>
<comment type="caution">
    <text evidence="7">The sequence shown here is derived from an EMBL/GenBank/DDBJ whole genome shotgun (WGS) entry which is preliminary data.</text>
</comment>
<dbReference type="InterPro" id="IPR020590">
    <property type="entry name" value="Guanylate_kinase_CS"/>
</dbReference>
<dbReference type="GO" id="GO:0016301">
    <property type="term" value="F:kinase activity"/>
    <property type="evidence" value="ECO:0007669"/>
    <property type="project" value="UniProtKB-KW"/>
</dbReference>
<evidence type="ECO:0000256" key="4">
    <source>
        <dbReference type="ARBA" id="ARBA00022777"/>
    </source>
</evidence>
<sequence length="183" mass="20274">MSISLVVLQGPSAVGKSTIQSRLGMPRVVTWTSRPPREGERDGVDYCFKERAEMQRLYGLGQMVEMTEYHGNLYGTPLSLVEEIVGQAEIRSVILDRVGAEKIRQLFGDRILLIGVKAARADCERRLEARGHGAAEIGVRLSSFEEEVEALSDCDIILNNTDANRDKVDALTICLREGLVNRA</sequence>
<dbReference type="SMART" id="SM00072">
    <property type="entry name" value="GuKc"/>
    <property type="match status" value="1"/>
</dbReference>
<dbReference type="InterPro" id="IPR008145">
    <property type="entry name" value="GK/Ca_channel_bsu"/>
</dbReference>
<protein>
    <submittedName>
        <fullName evidence="7">Guanylate kinase</fullName>
    </submittedName>
</protein>
<feature type="domain" description="Guanylate kinase-like" evidence="6">
    <location>
        <begin position="3"/>
        <end position="180"/>
    </location>
</feature>
<dbReference type="Pfam" id="PF00625">
    <property type="entry name" value="Guanylate_kin"/>
    <property type="match status" value="1"/>
</dbReference>
<name>A0ABV8S8L2_9BACL</name>
<dbReference type="PANTHER" id="PTHR23117:SF13">
    <property type="entry name" value="GUANYLATE KINASE"/>
    <property type="match status" value="1"/>
</dbReference>
<dbReference type="CDD" id="cd00071">
    <property type="entry name" value="GMPK"/>
    <property type="match status" value="1"/>
</dbReference>
<evidence type="ECO:0000256" key="5">
    <source>
        <dbReference type="ARBA" id="ARBA00048594"/>
    </source>
</evidence>
<dbReference type="PROSITE" id="PS00856">
    <property type="entry name" value="GUANYLATE_KINASE_1"/>
    <property type="match status" value="1"/>
</dbReference>
<evidence type="ECO:0000256" key="2">
    <source>
        <dbReference type="ARBA" id="ARBA00005790"/>
    </source>
</evidence>
<gene>
    <name evidence="7" type="ORF">ACFO1S_07410</name>
</gene>
<organism evidence="7 8">
    <name type="scientific">Cohnella boryungensis</name>
    <dbReference type="NCBI Taxonomy" id="768479"/>
    <lineage>
        <taxon>Bacteria</taxon>
        <taxon>Bacillati</taxon>
        <taxon>Bacillota</taxon>
        <taxon>Bacilli</taxon>
        <taxon>Bacillales</taxon>
        <taxon>Paenibacillaceae</taxon>
        <taxon>Cohnella</taxon>
    </lineage>
</organism>
<dbReference type="SUPFAM" id="SSF52540">
    <property type="entry name" value="P-loop containing nucleoside triphosphate hydrolases"/>
    <property type="match status" value="1"/>
</dbReference>
<evidence type="ECO:0000313" key="7">
    <source>
        <dbReference type="EMBL" id="MFC4303278.1"/>
    </source>
</evidence>
<accession>A0ABV8S8L2</accession>
<dbReference type="InterPro" id="IPR008144">
    <property type="entry name" value="Guanylate_kin-like_dom"/>
</dbReference>
<dbReference type="EMBL" id="JBHSED010000011">
    <property type="protein sequence ID" value="MFC4303278.1"/>
    <property type="molecule type" value="Genomic_DNA"/>
</dbReference>
<comment type="function">
    <text evidence="1">Essential for recycling GMP and indirectly, cGMP.</text>
</comment>
<dbReference type="Gene3D" id="3.40.50.300">
    <property type="entry name" value="P-loop containing nucleotide triphosphate hydrolases"/>
    <property type="match status" value="1"/>
</dbReference>
<keyword evidence="8" id="KW-1185">Reference proteome</keyword>
<proteinExistence type="inferred from homology"/>
<keyword evidence="4 7" id="KW-0418">Kinase</keyword>
<evidence type="ECO:0000256" key="1">
    <source>
        <dbReference type="ARBA" id="ARBA00003531"/>
    </source>
</evidence>
<dbReference type="Proteomes" id="UP001595755">
    <property type="component" value="Unassembled WGS sequence"/>
</dbReference>
<dbReference type="PANTHER" id="PTHR23117">
    <property type="entry name" value="GUANYLATE KINASE-RELATED"/>
    <property type="match status" value="1"/>
</dbReference>
<dbReference type="RefSeq" id="WP_204604083.1">
    <property type="nucleotide sequence ID" value="NZ_JBHSED010000011.1"/>
</dbReference>
<evidence type="ECO:0000256" key="3">
    <source>
        <dbReference type="ARBA" id="ARBA00022679"/>
    </source>
</evidence>
<reference evidence="8" key="1">
    <citation type="journal article" date="2019" name="Int. J. Syst. Evol. Microbiol.">
        <title>The Global Catalogue of Microorganisms (GCM) 10K type strain sequencing project: providing services to taxonomists for standard genome sequencing and annotation.</title>
        <authorList>
            <consortium name="The Broad Institute Genomics Platform"/>
            <consortium name="The Broad Institute Genome Sequencing Center for Infectious Disease"/>
            <person name="Wu L."/>
            <person name="Ma J."/>
        </authorList>
    </citation>
    <scope>NUCLEOTIDE SEQUENCE [LARGE SCALE GENOMIC DNA]</scope>
    <source>
        <strain evidence="8">CGMCC 4.1641</strain>
    </source>
</reference>
<evidence type="ECO:0000259" key="6">
    <source>
        <dbReference type="PROSITE" id="PS50052"/>
    </source>
</evidence>
<dbReference type="PROSITE" id="PS50052">
    <property type="entry name" value="GUANYLATE_KINASE_2"/>
    <property type="match status" value="1"/>
</dbReference>
<evidence type="ECO:0000313" key="8">
    <source>
        <dbReference type="Proteomes" id="UP001595755"/>
    </source>
</evidence>
<keyword evidence="3" id="KW-0808">Transferase</keyword>
<comment type="similarity">
    <text evidence="2">Belongs to the guanylate kinase family.</text>
</comment>
<dbReference type="InterPro" id="IPR027417">
    <property type="entry name" value="P-loop_NTPase"/>
</dbReference>